<dbReference type="Pfam" id="PF02931">
    <property type="entry name" value="Neur_chan_LBD"/>
    <property type="match status" value="1"/>
</dbReference>
<dbReference type="InterPro" id="IPR028082">
    <property type="entry name" value="Peripla_BP_I"/>
</dbReference>
<dbReference type="Gene3D" id="3.30.720.50">
    <property type="match status" value="1"/>
</dbReference>
<protein>
    <recommendedName>
        <fullName evidence="4">WWE domain-containing protein</fullName>
    </recommendedName>
</protein>
<feature type="transmembrane region" description="Helical" evidence="2">
    <location>
        <begin position="675"/>
        <end position="694"/>
    </location>
</feature>
<feature type="region of interest" description="Disordered" evidence="1">
    <location>
        <begin position="885"/>
        <end position="905"/>
    </location>
</feature>
<feature type="signal peptide" evidence="3">
    <location>
        <begin position="1"/>
        <end position="17"/>
    </location>
</feature>
<keyword evidence="3" id="KW-0732">Signal</keyword>
<dbReference type="EMBL" id="CAKKNE010000004">
    <property type="protein sequence ID" value="CAH0373341.1"/>
    <property type="molecule type" value="Genomic_DNA"/>
</dbReference>
<evidence type="ECO:0000256" key="1">
    <source>
        <dbReference type="SAM" id="MobiDB-lite"/>
    </source>
</evidence>
<dbReference type="PROSITE" id="PS50918">
    <property type="entry name" value="WWE"/>
    <property type="match status" value="1"/>
</dbReference>
<dbReference type="GO" id="GO:0005230">
    <property type="term" value="F:extracellular ligand-gated monoatomic ion channel activity"/>
    <property type="evidence" value="ECO:0007669"/>
    <property type="project" value="InterPro"/>
</dbReference>
<feature type="transmembrane region" description="Helical" evidence="2">
    <location>
        <begin position="755"/>
        <end position="772"/>
    </location>
</feature>
<dbReference type="SUPFAM" id="SSF53822">
    <property type="entry name" value="Periplasmic binding protein-like I"/>
    <property type="match status" value="1"/>
</dbReference>
<dbReference type="SUPFAM" id="SSF63712">
    <property type="entry name" value="Nicotinic receptor ligand binding domain-like"/>
    <property type="match status" value="1"/>
</dbReference>
<dbReference type="InterPro" id="IPR037197">
    <property type="entry name" value="WWE_dom_sf"/>
</dbReference>
<accession>A0A8J2SLV4</accession>
<dbReference type="GO" id="GO:0016020">
    <property type="term" value="C:membrane"/>
    <property type="evidence" value="ECO:0007669"/>
    <property type="project" value="InterPro"/>
</dbReference>
<dbReference type="SUPFAM" id="SSF117839">
    <property type="entry name" value="WWE domain"/>
    <property type="match status" value="1"/>
</dbReference>
<proteinExistence type="predicted"/>
<evidence type="ECO:0000256" key="3">
    <source>
        <dbReference type="SAM" id="SignalP"/>
    </source>
</evidence>
<organism evidence="5 6">
    <name type="scientific">Pelagomonas calceolata</name>
    <dbReference type="NCBI Taxonomy" id="35677"/>
    <lineage>
        <taxon>Eukaryota</taxon>
        <taxon>Sar</taxon>
        <taxon>Stramenopiles</taxon>
        <taxon>Ochrophyta</taxon>
        <taxon>Pelagophyceae</taxon>
        <taxon>Pelagomonadales</taxon>
        <taxon>Pelagomonadaceae</taxon>
        <taxon>Pelagomonas</taxon>
    </lineage>
</organism>
<sequence length="1016" mass="113907">MRAPLWALACCMPIIQARRLYGIFPGAGAADRTSRAGDDYLQDYWGPVRHAFNETFKGEYKRSFKMVDPTLTANCAADLGALKASGALAEDFHDRALPLGCMVPDDIRDKIEEDGVDLSDVVVVGAARAGVGIDMYDYLLGQNATVLFVYGASPPTNNDTSKNFYWTFTPDVETAAQLVAAETCRRFGRGVEHRVLKLYGNDQPAFDIRVDAQLEWLWKNCEAKITKTTEARARFDQDLAYELTKKALIHDPSITTILAANDRMLLGARKAIDETLSWEGAAKLMIAGFDRVEEHLLDDDFMVASADQYVGVAGAGLWRAVQNVLDAVDAAAAAGDPIDTTDDLKAYFAETTGENLWEKCTADLEPYTDAAVALAAETGVDAWDAAVADVEADCAFYEETTTETETSCQYADAEGFTVDALIHHTSYQATVAAKTDDDSPLPVTASVRELEIQTMDTAGGSFSATAWVDLEWVDTRLKYDSNVFEGPIRVDIDRIWVPEMYIHNLQTPEGLQLIKRLPAEVKPDGSVKYSFRTVGEYGCDTDSNLRNYPYDVHTCSLDVTVAESESEIDIRDGHIVGRIEGCEGWDGDGGDAPVKVGSHPSGKTVKFRFRIERNSQFAVMSYVLVGWAFNLLGFTVFWIRAEGAGIDRSAVAITTILAAQFMMYEAKVTKVFTWLDWYFVIMLVYQFLAFILLVKSSRDYRQQQAAGGDEKFFIRVKAAQSKIRRRSKADDWTFWLFNLMFAGLETNALDRAARRIMVPSFFVVQIIISFVNPAPPVFQSKIIWERAGFHSGLFWLNFLLLLFYAGLFATAWFLGQFHEDESSELSHFKKAEKRVQEGIVRLETVFELHGADSLDVQTFFHKWKETTDKLRSREDTINRRRAMRTPVHDERRVQDGSWRSPKHSPVGPVGSVVAVVGAGDLPRPPAVQKPRFIFDPTRVTWYWEETPERISQHPVVRPPYWVPFDEKAASTLEQALVQERSLVQLSGGKYVADLRTMTQKNQQTSYSRRILREASP</sequence>
<keyword evidence="2" id="KW-0812">Transmembrane</keyword>
<dbReference type="PANTHER" id="PTHR18945">
    <property type="entry name" value="NEUROTRANSMITTER GATED ION CHANNEL"/>
    <property type="match status" value="1"/>
</dbReference>
<feature type="transmembrane region" description="Helical" evidence="2">
    <location>
        <begin position="793"/>
        <end position="814"/>
    </location>
</feature>
<feature type="chain" id="PRO_5035294241" description="WWE domain-containing protein" evidence="3">
    <location>
        <begin position="18"/>
        <end position="1016"/>
    </location>
</feature>
<evidence type="ECO:0000313" key="6">
    <source>
        <dbReference type="Proteomes" id="UP000789595"/>
    </source>
</evidence>
<dbReference type="OrthoDB" id="5975154at2759"/>
<comment type="caution">
    <text evidence="5">The sequence shown here is derived from an EMBL/GenBank/DDBJ whole genome shotgun (WGS) entry which is preliminary data.</text>
</comment>
<dbReference type="InterPro" id="IPR036734">
    <property type="entry name" value="Neur_chan_lig-bd_sf"/>
</dbReference>
<gene>
    <name evidence="5" type="ORF">PECAL_4P05310</name>
</gene>
<name>A0A8J2SLV4_9STRA</name>
<evidence type="ECO:0000313" key="5">
    <source>
        <dbReference type="EMBL" id="CAH0373341.1"/>
    </source>
</evidence>
<keyword evidence="6" id="KW-1185">Reference proteome</keyword>
<dbReference type="Gene3D" id="2.70.170.10">
    <property type="entry name" value="Neurotransmitter-gated ion-channel ligand-binding domain"/>
    <property type="match status" value="1"/>
</dbReference>
<evidence type="ECO:0000256" key="2">
    <source>
        <dbReference type="SAM" id="Phobius"/>
    </source>
</evidence>
<dbReference type="AlphaFoldDB" id="A0A8J2SLV4"/>
<keyword evidence="2" id="KW-0472">Membrane</keyword>
<reference evidence="5" key="1">
    <citation type="submission" date="2021-11" db="EMBL/GenBank/DDBJ databases">
        <authorList>
            <consortium name="Genoscope - CEA"/>
            <person name="William W."/>
        </authorList>
    </citation>
    <scope>NUCLEOTIDE SEQUENCE</scope>
</reference>
<dbReference type="Proteomes" id="UP000789595">
    <property type="component" value="Unassembled WGS sequence"/>
</dbReference>
<dbReference type="InterPro" id="IPR006201">
    <property type="entry name" value="Neur_channel"/>
</dbReference>
<dbReference type="Gene3D" id="3.40.50.2300">
    <property type="match status" value="2"/>
</dbReference>
<feature type="domain" description="WWE" evidence="4">
    <location>
        <begin position="926"/>
        <end position="1012"/>
    </location>
</feature>
<feature type="transmembrane region" description="Helical" evidence="2">
    <location>
        <begin position="646"/>
        <end position="663"/>
    </location>
</feature>
<evidence type="ECO:0000259" key="4">
    <source>
        <dbReference type="PROSITE" id="PS50918"/>
    </source>
</evidence>
<dbReference type="InterPro" id="IPR004170">
    <property type="entry name" value="WWE_dom"/>
</dbReference>
<dbReference type="InterPro" id="IPR006202">
    <property type="entry name" value="Neur_chan_lig-bd"/>
</dbReference>
<feature type="transmembrane region" description="Helical" evidence="2">
    <location>
        <begin position="617"/>
        <end position="639"/>
    </location>
</feature>
<dbReference type="GO" id="GO:0004888">
    <property type="term" value="F:transmembrane signaling receptor activity"/>
    <property type="evidence" value="ECO:0007669"/>
    <property type="project" value="InterPro"/>
</dbReference>
<keyword evidence="2" id="KW-1133">Transmembrane helix</keyword>
<dbReference type="Pfam" id="PF02825">
    <property type="entry name" value="WWE"/>
    <property type="match status" value="1"/>
</dbReference>